<dbReference type="OrthoDB" id="9806903at2"/>
<feature type="domain" description="Restriction endonuclease type IV Mrr" evidence="1">
    <location>
        <begin position="9"/>
        <end position="62"/>
    </location>
</feature>
<dbReference type="SUPFAM" id="SSF52540">
    <property type="entry name" value="P-loop containing nucleoside triphosphate hydrolases"/>
    <property type="match status" value="2"/>
</dbReference>
<sequence length="777" mass="91548">MLNYDFQILSPIEFEEISRDLIQNHLNIFLESFTDGKDGGIDFRYSSTKENAIIVQCKRYKTFKDLIYVLKREANVLDNLSPSKYIITTSVGLTPMQKKEIKELFKKYIKSTKDILGRNDLNNLLGKNPEIEKKYYKLWISSFNILNNILHSKVYNESNFDKDTIKSIAERYVMNPSYSNAIKILNEKRYVIITGIPGIGKSTLARMLAYKYLGEKKCNEYVYMSTSVDEGTEVFSESESQFFLFDDFLGGNFLDNNLKINEEKKIVSFIEKISKSSNKFLILTSREYIYRQAKAKFEIFNRKDLEISNCVIDLENYTKLVRAKIFYNFLVYNNVDYKFIENTTFNGNYNKIINHPNFNPRILDIYINHEYLKTINPSEFTAKIMEFLSNPEQVWQAVFENHITNLSRCILTIILTTGTPIAKSDLNQLIGSFSEKYSNKYNVNSSTASINLSIKELENTFINVRADDNLLSYIEFKNPSVKDFLMYYYKDESIQIEDTIDVAIFINQLIKPFTKNYVTEYDDKSNETFKEFNLVLTKRIKQIILNKVFNNFDDIPSSTLRRRFSRIRDYKNEFMNSYVSRANILDDLLDIIPISESNLYKNFVIVKFNEIAENNDELIKDPYSFILLAEKLGAYYEGNKIKFLQRIIQNLKSLDMVELFYKLKNNFHEEFEFVTNNEFFRYLVTEWAKIELRNKPIYINEDTLQTISKIAKYFNLDYGFFHNFAQQIDDEITENQYKDFQEHNSDIEDEINVDSFFPEDIDSKISEMFSSLKASGY</sequence>
<dbReference type="Pfam" id="PF20720">
    <property type="entry name" value="nSTAND3"/>
    <property type="match status" value="1"/>
</dbReference>
<evidence type="ECO:0000313" key="3">
    <source>
        <dbReference type="EMBL" id="AKD56984.1"/>
    </source>
</evidence>
<dbReference type="Proteomes" id="UP000033054">
    <property type="component" value="Chromosome"/>
</dbReference>
<protein>
    <submittedName>
        <fullName evidence="3">Uncharacterized protein</fullName>
    </submittedName>
</protein>
<name>A0A0E3ZYG0_9BACT</name>
<dbReference type="AlphaFoldDB" id="A0A0E3ZYG0"/>
<dbReference type="HOGENOM" id="CLU_019601_1_0_10"/>
<gene>
    <name evidence="3" type="ORF">SD10_20840</name>
</gene>
<dbReference type="GO" id="GO:0003677">
    <property type="term" value="F:DNA binding"/>
    <property type="evidence" value="ECO:0007669"/>
    <property type="project" value="InterPro"/>
</dbReference>
<accession>A0A0E3ZYG0</accession>
<reference evidence="3 4" key="1">
    <citation type="journal article" date="2014" name="Curr. Microbiol.">
        <title>Spirosoma radiotolerans sp. nov., a gamma-radiation-resistant bacterium isolated from gamma ray-irradiated soil.</title>
        <authorList>
            <person name="Lee J.J."/>
            <person name="Srinivasan S."/>
            <person name="Lim S."/>
            <person name="Joe M."/>
            <person name="Im S."/>
            <person name="Bae S.I."/>
            <person name="Park K.R."/>
            <person name="Han J.H."/>
            <person name="Park S.H."/>
            <person name="Joo B.M."/>
            <person name="Park S.J."/>
            <person name="Kim M.K."/>
        </authorList>
    </citation>
    <scope>NUCLEOTIDE SEQUENCE [LARGE SCALE GENOMIC DNA]</scope>
    <source>
        <strain evidence="3 4">DG5A</strain>
    </source>
</reference>
<dbReference type="STRING" id="1379870.SD10_20840"/>
<feature type="domain" description="Novel STAND NTPase 3" evidence="2">
    <location>
        <begin position="172"/>
        <end position="330"/>
    </location>
</feature>
<dbReference type="GO" id="GO:0004519">
    <property type="term" value="F:endonuclease activity"/>
    <property type="evidence" value="ECO:0007669"/>
    <property type="project" value="InterPro"/>
</dbReference>
<dbReference type="KEGG" id="srd:SD10_20840"/>
<dbReference type="InterPro" id="IPR027417">
    <property type="entry name" value="P-loop_NTPase"/>
</dbReference>
<evidence type="ECO:0000259" key="1">
    <source>
        <dbReference type="Pfam" id="PF04471"/>
    </source>
</evidence>
<evidence type="ECO:0000313" key="4">
    <source>
        <dbReference type="Proteomes" id="UP000033054"/>
    </source>
</evidence>
<dbReference type="InterPro" id="IPR049050">
    <property type="entry name" value="nSTAND3"/>
</dbReference>
<dbReference type="Gene3D" id="3.40.50.300">
    <property type="entry name" value="P-loop containing nucleotide triphosphate hydrolases"/>
    <property type="match status" value="1"/>
</dbReference>
<dbReference type="GO" id="GO:0009307">
    <property type="term" value="P:DNA restriction-modification system"/>
    <property type="evidence" value="ECO:0007669"/>
    <property type="project" value="InterPro"/>
</dbReference>
<dbReference type="EMBL" id="CP010429">
    <property type="protein sequence ID" value="AKD56984.1"/>
    <property type="molecule type" value="Genomic_DNA"/>
</dbReference>
<dbReference type="PATRIC" id="fig|1379870.5.peg.4493"/>
<dbReference type="RefSeq" id="WP_046576453.1">
    <property type="nucleotide sequence ID" value="NZ_CP010429.1"/>
</dbReference>
<proteinExistence type="predicted"/>
<organism evidence="3 4">
    <name type="scientific">Spirosoma radiotolerans</name>
    <dbReference type="NCBI Taxonomy" id="1379870"/>
    <lineage>
        <taxon>Bacteria</taxon>
        <taxon>Pseudomonadati</taxon>
        <taxon>Bacteroidota</taxon>
        <taxon>Cytophagia</taxon>
        <taxon>Cytophagales</taxon>
        <taxon>Cytophagaceae</taxon>
        <taxon>Spirosoma</taxon>
    </lineage>
</organism>
<keyword evidence="4" id="KW-1185">Reference proteome</keyword>
<dbReference type="InterPro" id="IPR007560">
    <property type="entry name" value="Restrct_endonuc_IV_Mrr"/>
</dbReference>
<dbReference type="Pfam" id="PF04471">
    <property type="entry name" value="Mrr_cat"/>
    <property type="match status" value="1"/>
</dbReference>
<evidence type="ECO:0000259" key="2">
    <source>
        <dbReference type="Pfam" id="PF20720"/>
    </source>
</evidence>